<evidence type="ECO:0000256" key="4">
    <source>
        <dbReference type="ARBA" id="ARBA00023157"/>
    </source>
</evidence>
<reference evidence="7 8" key="1">
    <citation type="submission" date="2024-06" db="EMBL/GenBank/DDBJ databases">
        <title>Genomic Encyclopedia of Type Strains, Phase IV (KMG-IV): sequencing the most valuable type-strain genomes for metagenomic binning, comparative biology and taxonomic classification.</title>
        <authorList>
            <person name="Goeker M."/>
        </authorList>
    </citation>
    <scope>NUCLEOTIDE SEQUENCE [LARGE SCALE GENOMIC DNA]</scope>
    <source>
        <strain evidence="7 8">DSM 21460</strain>
    </source>
</reference>
<feature type="domain" description="FAD/NAD(P)-binding" evidence="6">
    <location>
        <begin position="3"/>
        <end position="293"/>
    </location>
</feature>
<dbReference type="Gene3D" id="3.50.50.60">
    <property type="entry name" value="FAD/NAD(P)-binding domain"/>
    <property type="match status" value="2"/>
</dbReference>
<gene>
    <name evidence="7" type="ORF">ABID14_000667</name>
</gene>
<sequence>MNYDLIIVGAGPAGLSAAIYAGRALLKTLLIEEFTFGGRINDTAEVINYPGFVESSGREIVDEFRKHAASFDTNDFTYGTVKSIKKDGDIFKVTTKRRKVYYSKAIIIATGTSSKVIDVPGERELTGSGVSYCATCDADYFINKDIHILGSGDLALEEADYLSNFTNSITMIIMHDVDVFDGNAREVQKIKLNPKVSFIWNSKLSKINGDGKVESLELYNLKDNTYSTHSSDGVFIFAGMSPNTDLVKDIVELDEDGFIKTDDTMRTSVAGIFAAGDVRNKALRQIVTAANDGATATVFAERYIRNRGSV</sequence>
<evidence type="ECO:0000256" key="2">
    <source>
        <dbReference type="ARBA" id="ARBA00022827"/>
    </source>
</evidence>
<dbReference type="EC" id="1.8.1.9" evidence="7"/>
<evidence type="ECO:0000256" key="5">
    <source>
        <dbReference type="ARBA" id="ARBA00023284"/>
    </source>
</evidence>
<dbReference type="InterPro" id="IPR050097">
    <property type="entry name" value="Ferredoxin-NADP_redctase_2"/>
</dbReference>
<accession>A0ABV2J8D7</accession>
<keyword evidence="2" id="KW-0274">FAD</keyword>
<keyword evidence="3 7" id="KW-0560">Oxidoreductase</keyword>
<dbReference type="EMBL" id="JBEPMA010000002">
    <property type="protein sequence ID" value="MET3617042.1"/>
    <property type="molecule type" value="Genomic_DNA"/>
</dbReference>
<organism evidence="7 8">
    <name type="scientific">Peptoniphilus olsenii</name>
    <dbReference type="NCBI Taxonomy" id="411570"/>
    <lineage>
        <taxon>Bacteria</taxon>
        <taxon>Bacillati</taxon>
        <taxon>Bacillota</taxon>
        <taxon>Tissierellia</taxon>
        <taxon>Tissierellales</taxon>
        <taxon>Peptoniphilaceae</taxon>
        <taxon>Peptoniphilus</taxon>
    </lineage>
</organism>
<name>A0ABV2J8D7_9FIRM</name>
<dbReference type="GO" id="GO:0004791">
    <property type="term" value="F:thioredoxin-disulfide reductase (NADPH) activity"/>
    <property type="evidence" value="ECO:0007669"/>
    <property type="project" value="UniProtKB-EC"/>
</dbReference>
<keyword evidence="1" id="KW-0285">Flavoprotein</keyword>
<dbReference type="Proteomes" id="UP001549162">
    <property type="component" value="Unassembled WGS sequence"/>
</dbReference>
<evidence type="ECO:0000313" key="7">
    <source>
        <dbReference type="EMBL" id="MET3617042.1"/>
    </source>
</evidence>
<evidence type="ECO:0000256" key="3">
    <source>
        <dbReference type="ARBA" id="ARBA00023002"/>
    </source>
</evidence>
<keyword evidence="5" id="KW-0676">Redox-active center</keyword>
<dbReference type="RefSeq" id="WP_354367110.1">
    <property type="nucleotide sequence ID" value="NZ_JBEPMA010000002.1"/>
</dbReference>
<evidence type="ECO:0000256" key="1">
    <source>
        <dbReference type="ARBA" id="ARBA00022630"/>
    </source>
</evidence>
<dbReference type="InterPro" id="IPR008255">
    <property type="entry name" value="Pyr_nucl-diS_OxRdtase_2_AS"/>
</dbReference>
<evidence type="ECO:0000259" key="6">
    <source>
        <dbReference type="Pfam" id="PF07992"/>
    </source>
</evidence>
<dbReference type="SUPFAM" id="SSF51905">
    <property type="entry name" value="FAD/NAD(P)-binding domain"/>
    <property type="match status" value="2"/>
</dbReference>
<comment type="caution">
    <text evidence="7">The sequence shown here is derived from an EMBL/GenBank/DDBJ whole genome shotgun (WGS) entry which is preliminary data.</text>
</comment>
<dbReference type="InterPro" id="IPR036188">
    <property type="entry name" value="FAD/NAD-bd_sf"/>
</dbReference>
<dbReference type="Pfam" id="PF07992">
    <property type="entry name" value="Pyr_redox_2"/>
    <property type="match status" value="1"/>
</dbReference>
<dbReference type="InterPro" id="IPR023753">
    <property type="entry name" value="FAD/NAD-binding_dom"/>
</dbReference>
<dbReference type="PROSITE" id="PS00573">
    <property type="entry name" value="PYRIDINE_REDOX_2"/>
    <property type="match status" value="1"/>
</dbReference>
<dbReference type="PANTHER" id="PTHR48105">
    <property type="entry name" value="THIOREDOXIN REDUCTASE 1-RELATED-RELATED"/>
    <property type="match status" value="1"/>
</dbReference>
<dbReference type="PRINTS" id="PR00469">
    <property type="entry name" value="PNDRDTASEII"/>
</dbReference>
<keyword evidence="4" id="KW-1015">Disulfide bond</keyword>
<evidence type="ECO:0000313" key="8">
    <source>
        <dbReference type="Proteomes" id="UP001549162"/>
    </source>
</evidence>
<proteinExistence type="predicted"/>
<dbReference type="PRINTS" id="PR00368">
    <property type="entry name" value="FADPNR"/>
</dbReference>
<protein>
    <submittedName>
        <fullName evidence="7">Thioredoxin reductase (NADPH)</fullName>
        <ecNumber evidence="7">1.8.1.9</ecNumber>
    </submittedName>
</protein>
<keyword evidence="8" id="KW-1185">Reference proteome</keyword>